<dbReference type="InterPro" id="IPR036457">
    <property type="entry name" value="PPM-type-like_dom_sf"/>
</dbReference>
<keyword evidence="7" id="KW-1185">Reference proteome</keyword>
<dbReference type="InParanoid" id="A0A067QXB8"/>
<dbReference type="CDD" id="cd00143">
    <property type="entry name" value="PP2Cc"/>
    <property type="match status" value="1"/>
</dbReference>
<dbReference type="eggNOG" id="KOG0698">
    <property type="taxonomic scope" value="Eukaryota"/>
</dbReference>
<reference evidence="6 7" key="1">
    <citation type="journal article" date="2014" name="Nat. Commun.">
        <title>Molecular traces of alternative social organization in a termite genome.</title>
        <authorList>
            <person name="Terrapon N."/>
            <person name="Li C."/>
            <person name="Robertson H.M."/>
            <person name="Ji L."/>
            <person name="Meng X."/>
            <person name="Booth W."/>
            <person name="Chen Z."/>
            <person name="Childers C.P."/>
            <person name="Glastad K.M."/>
            <person name="Gokhale K."/>
            <person name="Gowin J."/>
            <person name="Gronenberg W."/>
            <person name="Hermansen R.A."/>
            <person name="Hu H."/>
            <person name="Hunt B.G."/>
            <person name="Huylmans A.K."/>
            <person name="Khalil S.M."/>
            <person name="Mitchell R.D."/>
            <person name="Munoz-Torres M.C."/>
            <person name="Mustard J.A."/>
            <person name="Pan H."/>
            <person name="Reese J.T."/>
            <person name="Scharf M.E."/>
            <person name="Sun F."/>
            <person name="Vogel H."/>
            <person name="Xiao J."/>
            <person name="Yang W."/>
            <person name="Yang Z."/>
            <person name="Yang Z."/>
            <person name="Zhou J."/>
            <person name="Zhu J."/>
            <person name="Brent C.S."/>
            <person name="Elsik C.G."/>
            <person name="Goodisman M.A."/>
            <person name="Liberles D.A."/>
            <person name="Roe R.M."/>
            <person name="Vargo E.L."/>
            <person name="Vilcinskas A."/>
            <person name="Wang J."/>
            <person name="Bornberg-Bauer E."/>
            <person name="Korb J."/>
            <person name="Zhang G."/>
            <person name="Liebig J."/>
        </authorList>
    </citation>
    <scope>NUCLEOTIDE SEQUENCE [LARGE SCALE GENOMIC DNA]</scope>
    <source>
        <tissue evidence="6">Whole organism</tissue>
    </source>
</reference>
<dbReference type="PROSITE" id="PS01032">
    <property type="entry name" value="PPM_1"/>
    <property type="match status" value="1"/>
</dbReference>
<evidence type="ECO:0000313" key="7">
    <source>
        <dbReference type="Proteomes" id="UP000027135"/>
    </source>
</evidence>
<dbReference type="Proteomes" id="UP000027135">
    <property type="component" value="Unassembled WGS sequence"/>
</dbReference>
<name>A0A067QXB8_ZOONE</name>
<evidence type="ECO:0000256" key="1">
    <source>
        <dbReference type="ARBA" id="ARBA00022723"/>
    </source>
</evidence>
<dbReference type="GO" id="GO:0046872">
    <property type="term" value="F:metal ion binding"/>
    <property type="evidence" value="ECO:0007669"/>
    <property type="project" value="UniProtKB-KW"/>
</dbReference>
<dbReference type="PANTHER" id="PTHR13832">
    <property type="entry name" value="PROTEIN PHOSPHATASE 2C"/>
    <property type="match status" value="1"/>
</dbReference>
<accession>A0A067QXB8</accession>
<feature type="domain" description="PPM-type phosphatase" evidence="5">
    <location>
        <begin position="132"/>
        <end position="380"/>
    </location>
</feature>
<evidence type="ECO:0000256" key="2">
    <source>
        <dbReference type="ARBA" id="ARBA00022801"/>
    </source>
</evidence>
<evidence type="ECO:0000256" key="3">
    <source>
        <dbReference type="ARBA" id="ARBA00022912"/>
    </source>
</evidence>
<dbReference type="STRING" id="136037.A0A067QXB8"/>
<dbReference type="PROSITE" id="PS51746">
    <property type="entry name" value="PPM_2"/>
    <property type="match status" value="1"/>
</dbReference>
<dbReference type="OMA" id="IHAQGQW"/>
<gene>
    <name evidence="6" type="ORF">L798_00950</name>
</gene>
<evidence type="ECO:0000259" key="5">
    <source>
        <dbReference type="PROSITE" id="PS51746"/>
    </source>
</evidence>
<dbReference type="PANTHER" id="PTHR13832:SF818">
    <property type="entry name" value="SD03870P"/>
    <property type="match status" value="1"/>
</dbReference>
<keyword evidence="1" id="KW-0479">Metal-binding</keyword>
<evidence type="ECO:0000313" key="6">
    <source>
        <dbReference type="EMBL" id="KDR09383.1"/>
    </source>
</evidence>
<dbReference type="Gene3D" id="3.60.40.10">
    <property type="entry name" value="PPM-type phosphatase domain"/>
    <property type="match status" value="1"/>
</dbReference>
<dbReference type="InterPro" id="IPR000222">
    <property type="entry name" value="PP2C_BS"/>
</dbReference>
<dbReference type="InterPro" id="IPR001932">
    <property type="entry name" value="PPM-type_phosphatase-like_dom"/>
</dbReference>
<dbReference type="GO" id="GO:0004722">
    <property type="term" value="F:protein serine/threonine phosphatase activity"/>
    <property type="evidence" value="ECO:0007669"/>
    <property type="project" value="InterPro"/>
</dbReference>
<proteinExistence type="inferred from homology"/>
<dbReference type="SUPFAM" id="SSF81606">
    <property type="entry name" value="PP2C-like"/>
    <property type="match status" value="1"/>
</dbReference>
<evidence type="ECO:0000256" key="4">
    <source>
        <dbReference type="RuleBase" id="RU003465"/>
    </source>
</evidence>
<comment type="similarity">
    <text evidence="4">Belongs to the PP2C family.</text>
</comment>
<keyword evidence="3 4" id="KW-0904">Protein phosphatase</keyword>
<keyword evidence="2 4" id="KW-0378">Hydrolase</keyword>
<dbReference type="FunCoup" id="A0A067QXB8">
    <property type="interactions" value="738"/>
</dbReference>
<sequence>MADIQDYLTVYRRFFEEFATTVDPDDQLPVKVAGYYLCDSELVGEIVDWTYQYLNQKCCPSSLMAPLTKIVIDEIKFACKKQPTACGYRSSENTYQPLRLMQVVTGKVNEVCLRYCDNGKLATLPPPSPGPPISSCAIKNTRRCMEDRHVIIEDFHTVFNVQDRSPASYYAVFDGHAGTDAAMYSVSHLHQFLAESSFYPTDPERALKDAFSRTDSLFLEKSNRENLKSGTTAVCALLRPKEKMLYVAWLGDSQAFLVRNGQAVKVVNPHKPDRQDERERIEDMGGCVLFWGTWRVNGQLAVSRAIGDMAYKPYVTADPDVTAVPLNGTEDFLVLACDGLWDFVTEQEALVAVYQQIYEAPGRNMLCANCSENQESVVDV</sequence>
<dbReference type="InterPro" id="IPR015655">
    <property type="entry name" value="PP2C"/>
</dbReference>
<dbReference type="SMART" id="SM00332">
    <property type="entry name" value="PP2Cc"/>
    <property type="match status" value="1"/>
</dbReference>
<dbReference type="EMBL" id="KK853247">
    <property type="protein sequence ID" value="KDR09383.1"/>
    <property type="molecule type" value="Genomic_DNA"/>
</dbReference>
<dbReference type="AlphaFoldDB" id="A0A067QXB8"/>
<protein>
    <submittedName>
        <fullName evidence="6">Protein phosphatase 1E</fullName>
    </submittedName>
</protein>
<organism evidence="6 7">
    <name type="scientific">Zootermopsis nevadensis</name>
    <name type="common">Dampwood termite</name>
    <dbReference type="NCBI Taxonomy" id="136037"/>
    <lineage>
        <taxon>Eukaryota</taxon>
        <taxon>Metazoa</taxon>
        <taxon>Ecdysozoa</taxon>
        <taxon>Arthropoda</taxon>
        <taxon>Hexapoda</taxon>
        <taxon>Insecta</taxon>
        <taxon>Pterygota</taxon>
        <taxon>Neoptera</taxon>
        <taxon>Polyneoptera</taxon>
        <taxon>Dictyoptera</taxon>
        <taxon>Blattodea</taxon>
        <taxon>Blattoidea</taxon>
        <taxon>Termitoidae</taxon>
        <taxon>Termopsidae</taxon>
        <taxon>Zootermopsis</taxon>
    </lineage>
</organism>
<dbReference type="Pfam" id="PF00481">
    <property type="entry name" value="PP2C"/>
    <property type="match status" value="1"/>
</dbReference>